<evidence type="ECO:0008006" key="3">
    <source>
        <dbReference type="Google" id="ProtNLM"/>
    </source>
</evidence>
<sequence length="71" mass="8197">MVSIILFVTACIVLVVAGILLAKSHKKEEKVDITENKEQNFNTKYDELTYLYKSGAIKEEEYKNQMKNLIN</sequence>
<gene>
    <name evidence="1" type="ORF">H9804_09415</name>
</gene>
<proteinExistence type="predicted"/>
<evidence type="ECO:0000313" key="1">
    <source>
        <dbReference type="EMBL" id="HIZ90155.1"/>
    </source>
</evidence>
<name>A0A9D2KBU9_9BACT</name>
<dbReference type="Proteomes" id="UP000824176">
    <property type="component" value="Unassembled WGS sequence"/>
</dbReference>
<protein>
    <recommendedName>
        <fullName evidence="3">SHOCT domain-containing protein</fullName>
    </recommendedName>
</protein>
<dbReference type="EMBL" id="DXAQ01000140">
    <property type="protein sequence ID" value="HIZ90155.1"/>
    <property type="molecule type" value="Genomic_DNA"/>
</dbReference>
<evidence type="ECO:0000313" key="2">
    <source>
        <dbReference type="Proteomes" id="UP000824176"/>
    </source>
</evidence>
<dbReference type="AlphaFoldDB" id="A0A9D2KBU9"/>
<reference evidence="1" key="2">
    <citation type="submission" date="2021-04" db="EMBL/GenBank/DDBJ databases">
        <authorList>
            <person name="Gilroy R."/>
        </authorList>
    </citation>
    <scope>NUCLEOTIDE SEQUENCE</scope>
    <source>
        <strain evidence="1">ChiW4-1371</strain>
    </source>
</reference>
<organism evidence="1 2">
    <name type="scientific">Candidatus Mucispirillum faecigallinarum</name>
    <dbReference type="NCBI Taxonomy" id="2838699"/>
    <lineage>
        <taxon>Bacteria</taxon>
        <taxon>Pseudomonadati</taxon>
        <taxon>Deferribacterota</taxon>
        <taxon>Deferribacteres</taxon>
        <taxon>Deferribacterales</taxon>
        <taxon>Mucispirillaceae</taxon>
        <taxon>Mucispirillum</taxon>
    </lineage>
</organism>
<accession>A0A9D2KBU9</accession>
<comment type="caution">
    <text evidence="1">The sequence shown here is derived from an EMBL/GenBank/DDBJ whole genome shotgun (WGS) entry which is preliminary data.</text>
</comment>
<reference evidence="1" key="1">
    <citation type="journal article" date="2021" name="PeerJ">
        <title>Extensive microbial diversity within the chicken gut microbiome revealed by metagenomics and culture.</title>
        <authorList>
            <person name="Gilroy R."/>
            <person name="Ravi A."/>
            <person name="Getino M."/>
            <person name="Pursley I."/>
            <person name="Horton D.L."/>
            <person name="Alikhan N.F."/>
            <person name="Baker D."/>
            <person name="Gharbi K."/>
            <person name="Hall N."/>
            <person name="Watson M."/>
            <person name="Adriaenssens E.M."/>
            <person name="Foster-Nyarko E."/>
            <person name="Jarju S."/>
            <person name="Secka A."/>
            <person name="Antonio M."/>
            <person name="Oren A."/>
            <person name="Chaudhuri R.R."/>
            <person name="La Ragione R."/>
            <person name="Hildebrand F."/>
            <person name="Pallen M.J."/>
        </authorList>
    </citation>
    <scope>NUCLEOTIDE SEQUENCE</scope>
    <source>
        <strain evidence="1">ChiW4-1371</strain>
    </source>
</reference>